<dbReference type="Pfam" id="PF03781">
    <property type="entry name" value="FGE-sulfatase"/>
    <property type="match status" value="1"/>
</dbReference>
<dbReference type="InterPro" id="IPR016187">
    <property type="entry name" value="CTDL_fold"/>
</dbReference>
<evidence type="ECO:0000256" key="1">
    <source>
        <dbReference type="SAM" id="MobiDB-lite"/>
    </source>
</evidence>
<proteinExistence type="predicted"/>
<comment type="caution">
    <text evidence="3">The sequence shown here is derived from an EMBL/GenBank/DDBJ whole genome shotgun (WGS) entry which is preliminary data.</text>
</comment>
<name>A0A9X1Y819_9PROT</name>
<dbReference type="InterPro" id="IPR051043">
    <property type="entry name" value="Sulfatase_Mod_Factor_Kinase"/>
</dbReference>
<dbReference type="EMBL" id="JALPRX010000038">
    <property type="protein sequence ID" value="MCK8784807.1"/>
    <property type="molecule type" value="Genomic_DNA"/>
</dbReference>
<protein>
    <submittedName>
        <fullName evidence="3">Formylglycine-generating enzyme family protein</fullName>
    </submittedName>
</protein>
<dbReference type="GO" id="GO:0120147">
    <property type="term" value="F:formylglycine-generating oxidase activity"/>
    <property type="evidence" value="ECO:0007669"/>
    <property type="project" value="TreeGrafter"/>
</dbReference>
<dbReference type="Gene3D" id="3.90.1580.10">
    <property type="entry name" value="paralog of FGE (formylglycine-generating enzyme)"/>
    <property type="match status" value="1"/>
</dbReference>
<evidence type="ECO:0000313" key="4">
    <source>
        <dbReference type="Proteomes" id="UP001139516"/>
    </source>
</evidence>
<dbReference type="AlphaFoldDB" id="A0A9X1Y819"/>
<dbReference type="RefSeq" id="WP_248666928.1">
    <property type="nucleotide sequence ID" value="NZ_JALPRX010000038.1"/>
</dbReference>
<dbReference type="SUPFAM" id="SSF56436">
    <property type="entry name" value="C-type lectin-like"/>
    <property type="match status" value="1"/>
</dbReference>
<organism evidence="3 4">
    <name type="scientific">Roseomonas acroporae</name>
    <dbReference type="NCBI Taxonomy" id="2937791"/>
    <lineage>
        <taxon>Bacteria</taxon>
        <taxon>Pseudomonadati</taxon>
        <taxon>Pseudomonadota</taxon>
        <taxon>Alphaproteobacteria</taxon>
        <taxon>Acetobacterales</taxon>
        <taxon>Roseomonadaceae</taxon>
        <taxon>Roseomonas</taxon>
    </lineage>
</organism>
<dbReference type="Proteomes" id="UP001139516">
    <property type="component" value="Unassembled WGS sequence"/>
</dbReference>
<dbReference type="InterPro" id="IPR005532">
    <property type="entry name" value="SUMF_dom"/>
</dbReference>
<evidence type="ECO:0000313" key="3">
    <source>
        <dbReference type="EMBL" id="MCK8784807.1"/>
    </source>
</evidence>
<reference evidence="3" key="1">
    <citation type="submission" date="2022-04" db="EMBL/GenBank/DDBJ databases">
        <title>Roseomonas acroporae sp. nov., isolated from coral Acropora digitifera.</title>
        <authorList>
            <person name="Sun H."/>
        </authorList>
    </citation>
    <scope>NUCLEOTIDE SEQUENCE</scope>
    <source>
        <strain evidence="3">NAR14</strain>
    </source>
</reference>
<dbReference type="PANTHER" id="PTHR23150:SF35">
    <property type="entry name" value="BLL6746 PROTEIN"/>
    <property type="match status" value="1"/>
</dbReference>
<feature type="region of interest" description="Disordered" evidence="1">
    <location>
        <begin position="21"/>
        <end position="42"/>
    </location>
</feature>
<dbReference type="PANTHER" id="PTHR23150">
    <property type="entry name" value="SULFATASE MODIFYING FACTOR 1, 2"/>
    <property type="match status" value="1"/>
</dbReference>
<dbReference type="InterPro" id="IPR042095">
    <property type="entry name" value="SUMF_sf"/>
</dbReference>
<sequence length="244" mass="26878">MAAPARSIPKAVAIPEAVAIPPGRFRMGSPDDEPGHEDSESPVREVAIRAFALGRTPVTFAQWDAFADATGGWRPPDEGWGRGGRPVVNVSWHDARAYCAWLADRTGQPWRLPGEAEWEYAARAGTGTPWYWGASFEPGRAHCFAPGCALGGERTVPVGQFPPNAFGLHDMLGNVWEWVEDCWNEFHLGAPPDGTPRLEGDCGRRVLRGGSWLDVPRQIRCAARNRNGRDFRCDDYGFRVAHDT</sequence>
<feature type="domain" description="Sulfatase-modifying factor enzyme-like" evidence="2">
    <location>
        <begin position="15"/>
        <end position="241"/>
    </location>
</feature>
<gene>
    <name evidence="3" type="ORF">M0638_10475</name>
</gene>
<accession>A0A9X1Y819</accession>
<keyword evidence="4" id="KW-1185">Reference proteome</keyword>
<evidence type="ECO:0000259" key="2">
    <source>
        <dbReference type="Pfam" id="PF03781"/>
    </source>
</evidence>